<protein>
    <submittedName>
        <fullName evidence="2">10470_t:CDS:1</fullName>
    </submittedName>
</protein>
<dbReference type="Proteomes" id="UP000789405">
    <property type="component" value="Unassembled WGS sequence"/>
</dbReference>
<feature type="compositionally biased region" description="Basic and acidic residues" evidence="1">
    <location>
        <begin position="58"/>
        <end position="70"/>
    </location>
</feature>
<accession>A0A9N9KF65</accession>
<feature type="non-terminal residue" evidence="2">
    <location>
        <position position="1"/>
    </location>
</feature>
<dbReference type="AlphaFoldDB" id="A0A9N9KF65"/>
<name>A0A9N9KF65_9GLOM</name>
<dbReference type="EMBL" id="CAJVPY010066212">
    <property type="protein sequence ID" value="CAG8825261.1"/>
    <property type="molecule type" value="Genomic_DNA"/>
</dbReference>
<organism evidence="2 3">
    <name type="scientific">Dentiscutata erythropus</name>
    <dbReference type="NCBI Taxonomy" id="1348616"/>
    <lineage>
        <taxon>Eukaryota</taxon>
        <taxon>Fungi</taxon>
        <taxon>Fungi incertae sedis</taxon>
        <taxon>Mucoromycota</taxon>
        <taxon>Glomeromycotina</taxon>
        <taxon>Glomeromycetes</taxon>
        <taxon>Diversisporales</taxon>
        <taxon>Gigasporaceae</taxon>
        <taxon>Dentiscutata</taxon>
    </lineage>
</organism>
<reference evidence="2" key="1">
    <citation type="submission" date="2021-06" db="EMBL/GenBank/DDBJ databases">
        <authorList>
            <person name="Kallberg Y."/>
            <person name="Tangrot J."/>
            <person name="Rosling A."/>
        </authorList>
    </citation>
    <scope>NUCLEOTIDE SEQUENCE</scope>
    <source>
        <strain evidence="2">MA453B</strain>
    </source>
</reference>
<evidence type="ECO:0000256" key="1">
    <source>
        <dbReference type="SAM" id="MobiDB-lite"/>
    </source>
</evidence>
<sequence length="96" mass="11479">EEEELLNQFLEAYLGKRERDEDNYFKIPEVNTFGIPFRKEEFKTENKTKPTKRSTKKSSPERKKSTKLEKKEVLRLLHTKEFDIAEQMQKQEAGIT</sequence>
<feature type="region of interest" description="Disordered" evidence="1">
    <location>
        <begin position="41"/>
        <end position="70"/>
    </location>
</feature>
<comment type="caution">
    <text evidence="2">The sequence shown here is derived from an EMBL/GenBank/DDBJ whole genome shotgun (WGS) entry which is preliminary data.</text>
</comment>
<proteinExistence type="predicted"/>
<gene>
    <name evidence="2" type="ORF">DERYTH_LOCUS27867</name>
</gene>
<evidence type="ECO:0000313" key="2">
    <source>
        <dbReference type="EMBL" id="CAG8825261.1"/>
    </source>
</evidence>
<keyword evidence="3" id="KW-1185">Reference proteome</keyword>
<evidence type="ECO:0000313" key="3">
    <source>
        <dbReference type="Proteomes" id="UP000789405"/>
    </source>
</evidence>